<keyword evidence="3" id="KW-1185">Reference proteome</keyword>
<evidence type="ECO:0000313" key="2">
    <source>
        <dbReference type="EMBL" id="PXX33735.1"/>
    </source>
</evidence>
<proteinExistence type="predicted"/>
<protein>
    <submittedName>
        <fullName evidence="2">Uncharacterized protein</fullName>
    </submittedName>
</protein>
<organism evidence="2 3">
    <name type="scientific">Undibacterium pigrum</name>
    <dbReference type="NCBI Taxonomy" id="401470"/>
    <lineage>
        <taxon>Bacteria</taxon>
        <taxon>Pseudomonadati</taxon>
        <taxon>Pseudomonadota</taxon>
        <taxon>Betaproteobacteria</taxon>
        <taxon>Burkholderiales</taxon>
        <taxon>Oxalobacteraceae</taxon>
        <taxon>Undibacterium</taxon>
    </lineage>
</organism>
<feature type="chain" id="PRO_5016334655" evidence="1">
    <location>
        <begin position="29"/>
        <end position="373"/>
    </location>
</feature>
<evidence type="ECO:0000313" key="3">
    <source>
        <dbReference type="Proteomes" id="UP000247792"/>
    </source>
</evidence>
<dbReference type="Proteomes" id="UP000247792">
    <property type="component" value="Unassembled WGS sequence"/>
</dbReference>
<dbReference type="EMBL" id="QJKB01000028">
    <property type="protein sequence ID" value="PXX33735.1"/>
    <property type="molecule type" value="Genomic_DNA"/>
</dbReference>
<dbReference type="OrthoDB" id="8756031at2"/>
<dbReference type="AlphaFoldDB" id="A0A318J450"/>
<reference evidence="2 3" key="1">
    <citation type="submission" date="2018-05" db="EMBL/GenBank/DDBJ databases">
        <title>Genomic Encyclopedia of Type Strains, Phase IV (KMG-IV): sequencing the most valuable type-strain genomes for metagenomic binning, comparative biology and taxonomic classification.</title>
        <authorList>
            <person name="Goeker M."/>
        </authorList>
    </citation>
    <scope>NUCLEOTIDE SEQUENCE [LARGE SCALE GENOMIC DNA]</scope>
    <source>
        <strain evidence="2 3">DSM 19792</strain>
    </source>
</reference>
<gene>
    <name evidence="2" type="ORF">DFR42_12810</name>
</gene>
<dbReference type="RefSeq" id="WP_110258491.1">
    <property type="nucleotide sequence ID" value="NZ_QJKB01000028.1"/>
</dbReference>
<sequence length="373" mass="40167">MTRLLISGIIPGIITSILLLQPCQTATAAEDPPAATPVEEPQSVAVNGVKNPELRSYRNMLAGLDMFESKRHLAPTADHLRFVLKPRYGETTLAGLSLRIATDDLSIPVPLAADGSFILPRDQAAADGDAELMLNRSRGEFNGMPRVTSANVPPNMRRLGDVRLECQVAIAIAKKDINVMLRAAAAVALGGTDWCMSSKVSYGTYTPFPTDSVSLVSGDKRTVLSSGHRLKYVVLPLADRNWPDDTLVEFQPSPATSITHFTAQPIYLSGTMNKWGTTLPLTQTDASNFSVDAVLPKGLSKFKIVSKDFKMVELGAADSRANESKGNFVLNAGKALAWAGKDIWFETPQAGKYNFALNVADPDAPVLVVSARE</sequence>
<keyword evidence="1" id="KW-0732">Signal</keyword>
<evidence type="ECO:0000256" key="1">
    <source>
        <dbReference type="SAM" id="SignalP"/>
    </source>
</evidence>
<name>A0A318J450_9BURK</name>
<comment type="caution">
    <text evidence="2">The sequence shown here is derived from an EMBL/GenBank/DDBJ whole genome shotgun (WGS) entry which is preliminary data.</text>
</comment>
<accession>A0A318J450</accession>
<feature type="signal peptide" evidence="1">
    <location>
        <begin position="1"/>
        <end position="28"/>
    </location>
</feature>